<dbReference type="InterPro" id="IPR020186">
    <property type="entry name" value="Meiosis-expressed_gene_1"/>
</dbReference>
<dbReference type="PANTHER" id="PTHR17008">
    <property type="entry name" value="MEIOSIS-EXPRESSED GENE 1 PROTEIN"/>
    <property type="match status" value="1"/>
</dbReference>
<feature type="region of interest" description="Disordered" evidence="2">
    <location>
        <begin position="1"/>
        <end position="37"/>
    </location>
</feature>
<protein>
    <submittedName>
        <fullName evidence="3">Uncharacterized protein</fullName>
    </submittedName>
</protein>
<name>A0A0L0DK90_THETB</name>
<proteinExistence type="inferred from homology"/>
<dbReference type="PANTHER" id="PTHR17008:SF1">
    <property type="entry name" value="MEIOSIS EXPRESSED GENE 1 PROTEIN HOMOLOG"/>
    <property type="match status" value="1"/>
</dbReference>
<dbReference type="eggNOG" id="ENOG502S52K">
    <property type="taxonomic scope" value="Eukaryota"/>
</dbReference>
<dbReference type="GO" id="GO:0005634">
    <property type="term" value="C:nucleus"/>
    <property type="evidence" value="ECO:0007669"/>
    <property type="project" value="InterPro"/>
</dbReference>
<accession>A0A0L0DK90</accession>
<comment type="similarity">
    <text evidence="1">Belongs to the MEIG1 family.</text>
</comment>
<gene>
    <name evidence="3" type="ORF">AMSG_07859</name>
</gene>
<dbReference type="AlphaFoldDB" id="A0A0L0DK90"/>
<organism evidence="3 4">
    <name type="scientific">Thecamonas trahens ATCC 50062</name>
    <dbReference type="NCBI Taxonomy" id="461836"/>
    <lineage>
        <taxon>Eukaryota</taxon>
        <taxon>Apusozoa</taxon>
        <taxon>Apusomonadida</taxon>
        <taxon>Apusomonadidae</taxon>
        <taxon>Thecamonas</taxon>
    </lineage>
</organism>
<dbReference type="Pfam" id="PF15163">
    <property type="entry name" value="Meiosis_expr"/>
    <property type="match status" value="1"/>
</dbReference>
<dbReference type="Proteomes" id="UP000054408">
    <property type="component" value="Unassembled WGS sequence"/>
</dbReference>
<evidence type="ECO:0000256" key="2">
    <source>
        <dbReference type="SAM" id="MobiDB-lite"/>
    </source>
</evidence>
<sequence length="112" mass="13004">MPKSLRESEEQTPESGSGAGRGRGRGGGPRMKMVRAKKWSPEVEEAFRLQSVGYKTMEEYVEANGGEPLRWENGYIRKLVDREGESFTYWRKDRECEDKYLHKVKLYTVVEP</sequence>
<reference evidence="3 4" key="1">
    <citation type="submission" date="2010-05" db="EMBL/GenBank/DDBJ databases">
        <title>The Genome Sequence of Thecamonas trahens ATCC 50062.</title>
        <authorList>
            <consortium name="The Broad Institute Genome Sequencing Platform"/>
            <person name="Russ C."/>
            <person name="Cuomo C."/>
            <person name="Shea T."/>
            <person name="Young S.K."/>
            <person name="Zeng Q."/>
            <person name="Koehrsen M."/>
            <person name="Haas B."/>
            <person name="Borodovsky M."/>
            <person name="Guigo R."/>
            <person name="Alvarado L."/>
            <person name="Berlin A."/>
            <person name="Bochicchio J."/>
            <person name="Borenstein D."/>
            <person name="Chapman S."/>
            <person name="Chen Z."/>
            <person name="Freedman E."/>
            <person name="Gellesch M."/>
            <person name="Goldberg J."/>
            <person name="Griggs A."/>
            <person name="Gujja S."/>
            <person name="Heilman E."/>
            <person name="Heiman D."/>
            <person name="Hepburn T."/>
            <person name="Howarth C."/>
            <person name="Jen D."/>
            <person name="Larson L."/>
            <person name="Mehta T."/>
            <person name="Park D."/>
            <person name="Pearson M."/>
            <person name="Roberts A."/>
            <person name="Saif S."/>
            <person name="Shenoy N."/>
            <person name="Sisk P."/>
            <person name="Stolte C."/>
            <person name="Sykes S."/>
            <person name="Thomson T."/>
            <person name="Walk T."/>
            <person name="White J."/>
            <person name="Yandava C."/>
            <person name="Burger G."/>
            <person name="Gray M.W."/>
            <person name="Holland P.W.H."/>
            <person name="King N."/>
            <person name="Lang F.B.F."/>
            <person name="Roger A.J."/>
            <person name="Ruiz-Trillo I."/>
            <person name="Lander E."/>
            <person name="Nusbaum C."/>
        </authorList>
    </citation>
    <scope>NUCLEOTIDE SEQUENCE [LARGE SCALE GENOMIC DNA]</scope>
    <source>
        <strain evidence="3 4">ATCC 50062</strain>
    </source>
</reference>
<dbReference type="OrthoDB" id="10023051at2759"/>
<dbReference type="RefSeq" id="XP_013755656.1">
    <property type="nucleotide sequence ID" value="XM_013900202.1"/>
</dbReference>
<evidence type="ECO:0000313" key="3">
    <source>
        <dbReference type="EMBL" id="KNC51783.1"/>
    </source>
</evidence>
<evidence type="ECO:0000313" key="4">
    <source>
        <dbReference type="Proteomes" id="UP000054408"/>
    </source>
</evidence>
<dbReference type="EMBL" id="GL349470">
    <property type="protein sequence ID" value="KNC51783.1"/>
    <property type="molecule type" value="Genomic_DNA"/>
</dbReference>
<dbReference type="GeneID" id="25566692"/>
<feature type="compositionally biased region" description="Gly residues" evidence="2">
    <location>
        <begin position="17"/>
        <end position="29"/>
    </location>
</feature>
<keyword evidence="4" id="KW-1185">Reference proteome</keyword>
<evidence type="ECO:0000256" key="1">
    <source>
        <dbReference type="ARBA" id="ARBA00008514"/>
    </source>
</evidence>